<feature type="signal peptide" evidence="2">
    <location>
        <begin position="1"/>
        <end position="31"/>
    </location>
</feature>
<comment type="caution">
    <text evidence="3">The sequence shown here is derived from an EMBL/GenBank/DDBJ whole genome shotgun (WGS) entry which is preliminary data.</text>
</comment>
<evidence type="ECO:0000313" key="3">
    <source>
        <dbReference type="EMBL" id="KAK1849525.1"/>
    </source>
</evidence>
<feature type="region of interest" description="Disordered" evidence="1">
    <location>
        <begin position="201"/>
        <end position="231"/>
    </location>
</feature>
<keyword evidence="2" id="KW-0732">Signal</keyword>
<protein>
    <submittedName>
        <fullName evidence="3">Uncharacterized protein</fullName>
    </submittedName>
</protein>
<name>A0AAD9EIE6_9PEZI</name>
<dbReference type="EMBL" id="JAQOWY010000141">
    <property type="protein sequence ID" value="KAK1849525.1"/>
    <property type="molecule type" value="Genomic_DNA"/>
</dbReference>
<sequence length="278" mass="30875">MAITPPRCGDVGAFFCALIVVDLGLFKAGSPQCEEDSPNRWGNEGSLQCRTIDAPQTWEARSRKRNVEKERVRGAPALPAPALWTGRWATGFSLAFRGPSWIWRRHHKCNINCCQSTSSLAGMCPTIIPRLYDCSICTLEYATWLCYGSWTAPPQTTLLPGVLDIHFGAAIKSPARLPVSRTYPLDKRLCDIPSPNLVIIPHGTRPRRSANDASNAREHRHKHRTRQKSPPADSLYCLCCYSGHQSRISLQVAQEKARVQSDQARHSQDTLDSVAGQS</sequence>
<feature type="compositionally biased region" description="Basic residues" evidence="1">
    <location>
        <begin position="218"/>
        <end position="227"/>
    </location>
</feature>
<evidence type="ECO:0000256" key="1">
    <source>
        <dbReference type="SAM" id="MobiDB-lite"/>
    </source>
</evidence>
<proteinExistence type="predicted"/>
<organism evidence="3 4">
    <name type="scientific">Colletotrichum chrysophilum</name>
    <dbReference type="NCBI Taxonomy" id="1836956"/>
    <lineage>
        <taxon>Eukaryota</taxon>
        <taxon>Fungi</taxon>
        <taxon>Dikarya</taxon>
        <taxon>Ascomycota</taxon>
        <taxon>Pezizomycotina</taxon>
        <taxon>Sordariomycetes</taxon>
        <taxon>Hypocreomycetidae</taxon>
        <taxon>Glomerellales</taxon>
        <taxon>Glomerellaceae</taxon>
        <taxon>Colletotrichum</taxon>
        <taxon>Colletotrichum gloeosporioides species complex</taxon>
    </lineage>
</organism>
<evidence type="ECO:0000313" key="4">
    <source>
        <dbReference type="Proteomes" id="UP001243330"/>
    </source>
</evidence>
<reference evidence="3" key="1">
    <citation type="submission" date="2023-01" db="EMBL/GenBank/DDBJ databases">
        <title>Colletotrichum chrysophilum M932 genome sequence.</title>
        <authorList>
            <person name="Baroncelli R."/>
        </authorList>
    </citation>
    <scope>NUCLEOTIDE SEQUENCE</scope>
    <source>
        <strain evidence="3">M932</strain>
    </source>
</reference>
<gene>
    <name evidence="3" type="ORF">CCHR01_07813</name>
</gene>
<feature type="compositionally biased region" description="Basic and acidic residues" evidence="1">
    <location>
        <begin position="259"/>
        <end position="269"/>
    </location>
</feature>
<feature type="region of interest" description="Disordered" evidence="1">
    <location>
        <begin position="259"/>
        <end position="278"/>
    </location>
</feature>
<dbReference type="Proteomes" id="UP001243330">
    <property type="component" value="Unassembled WGS sequence"/>
</dbReference>
<keyword evidence="4" id="KW-1185">Reference proteome</keyword>
<accession>A0AAD9EIE6</accession>
<dbReference type="AlphaFoldDB" id="A0AAD9EIE6"/>
<evidence type="ECO:0000256" key="2">
    <source>
        <dbReference type="SAM" id="SignalP"/>
    </source>
</evidence>
<feature type="chain" id="PRO_5042184337" evidence="2">
    <location>
        <begin position="32"/>
        <end position="278"/>
    </location>
</feature>